<reference evidence="2 3" key="1">
    <citation type="submission" date="2020-08" db="EMBL/GenBank/DDBJ databases">
        <title>Sequencing the genomes of 1000 actinobacteria strains.</title>
        <authorList>
            <person name="Klenk H.-P."/>
        </authorList>
    </citation>
    <scope>NUCLEOTIDE SEQUENCE [LARGE SCALE GENOMIC DNA]</scope>
    <source>
        <strain evidence="2 3">DSM 16678</strain>
    </source>
</reference>
<name>A0A839Y2H7_9ACTN</name>
<dbReference type="InterPro" id="IPR007569">
    <property type="entry name" value="DUF559"/>
</dbReference>
<gene>
    <name evidence="2" type="ORF">FHX36_003895</name>
</gene>
<evidence type="ECO:0000313" key="3">
    <source>
        <dbReference type="Proteomes" id="UP000580718"/>
    </source>
</evidence>
<dbReference type="GO" id="GO:0004519">
    <property type="term" value="F:endonuclease activity"/>
    <property type="evidence" value="ECO:0007669"/>
    <property type="project" value="UniProtKB-KW"/>
</dbReference>
<keyword evidence="2" id="KW-0255">Endonuclease</keyword>
<proteinExistence type="predicted"/>
<keyword evidence="2" id="KW-0540">Nuclease</keyword>
<evidence type="ECO:0000259" key="1">
    <source>
        <dbReference type="Pfam" id="PF04480"/>
    </source>
</evidence>
<dbReference type="InterPro" id="IPR011335">
    <property type="entry name" value="Restrct_endonuc-II-like"/>
</dbReference>
<keyword evidence="2" id="KW-0378">Hydrolase</keyword>
<organism evidence="2 3">
    <name type="scientific">Modestobacter versicolor</name>
    <dbReference type="NCBI Taxonomy" id="429133"/>
    <lineage>
        <taxon>Bacteria</taxon>
        <taxon>Bacillati</taxon>
        <taxon>Actinomycetota</taxon>
        <taxon>Actinomycetes</taxon>
        <taxon>Geodermatophilales</taxon>
        <taxon>Geodermatophilaceae</taxon>
        <taxon>Modestobacter</taxon>
    </lineage>
</organism>
<comment type="caution">
    <text evidence="2">The sequence shown here is derived from an EMBL/GenBank/DDBJ whole genome shotgun (WGS) entry which is preliminary data.</text>
</comment>
<dbReference type="Gene3D" id="3.40.960.10">
    <property type="entry name" value="VSR Endonuclease"/>
    <property type="match status" value="1"/>
</dbReference>
<accession>A0A839Y2H7</accession>
<dbReference type="Pfam" id="PF04480">
    <property type="entry name" value="DUF559"/>
    <property type="match status" value="1"/>
</dbReference>
<protein>
    <submittedName>
        <fullName evidence="2">Very-short-patch-repair endonuclease</fullName>
    </submittedName>
</protein>
<dbReference type="EMBL" id="JACIBU010000001">
    <property type="protein sequence ID" value="MBB3678160.1"/>
    <property type="molecule type" value="Genomic_DNA"/>
</dbReference>
<feature type="domain" description="DUF559" evidence="1">
    <location>
        <begin position="222"/>
        <end position="283"/>
    </location>
</feature>
<evidence type="ECO:0000313" key="2">
    <source>
        <dbReference type="EMBL" id="MBB3678160.1"/>
    </source>
</evidence>
<dbReference type="AlphaFoldDB" id="A0A839Y2H7"/>
<dbReference type="RefSeq" id="WP_343056669.1">
    <property type="nucleotide sequence ID" value="NZ_JACIBU010000001.1"/>
</dbReference>
<dbReference type="SUPFAM" id="SSF52980">
    <property type="entry name" value="Restriction endonuclease-like"/>
    <property type="match status" value="1"/>
</dbReference>
<sequence length="292" mass="31609">MPRTAARPDVLVGTVFRGTWAVRTGLLTRAQLRSSAWRRLREDVYADAEQPDTHRLHARGACLVMPAGAALGGRTAAELHGLVDVAPVDLPVEVVLPPGVRWHPQPGLVVRTAPLDGDVVGRGPWLRWTSGVRTAVDLARREPPVEAVVLVDRLVHAGVAELTAVRAAAGALSRVRGSARARAAAAAADGLAESPQETRLRLLLRGGGLPEPVAQHRVEDAGRFVARVDFAWPERRLALEYDGLWHAEPGQFARDRQRLNALTAAGWRVLFVTAADLRRPDELVVRIRSALG</sequence>
<dbReference type="Proteomes" id="UP000580718">
    <property type="component" value="Unassembled WGS sequence"/>
</dbReference>